<dbReference type="PROSITE" id="PS51318">
    <property type="entry name" value="TAT"/>
    <property type="match status" value="1"/>
</dbReference>
<protein>
    <recommendedName>
        <fullName evidence="3">Ferritin-like domain-containing protein</fullName>
    </recommendedName>
</protein>
<dbReference type="AlphaFoldDB" id="A0A540X4X4"/>
<gene>
    <name evidence="1" type="ORF">FJV41_09195</name>
</gene>
<evidence type="ECO:0008006" key="3">
    <source>
        <dbReference type="Google" id="ProtNLM"/>
    </source>
</evidence>
<dbReference type="Pfam" id="PF13668">
    <property type="entry name" value="Ferritin_2"/>
    <property type="match status" value="1"/>
</dbReference>
<dbReference type="InterPro" id="IPR009078">
    <property type="entry name" value="Ferritin-like_SF"/>
</dbReference>
<evidence type="ECO:0000313" key="2">
    <source>
        <dbReference type="Proteomes" id="UP000315369"/>
    </source>
</evidence>
<dbReference type="RefSeq" id="WP_141642056.1">
    <property type="nucleotide sequence ID" value="NZ_VIFM01000026.1"/>
</dbReference>
<evidence type="ECO:0000313" key="1">
    <source>
        <dbReference type="EMBL" id="TQF16293.1"/>
    </source>
</evidence>
<organism evidence="1 2">
    <name type="scientific">Myxococcus llanfairpwllgwyngyllgogerychwyrndrobwllllantysiliogogogochensis</name>
    <dbReference type="NCBI Taxonomy" id="2590453"/>
    <lineage>
        <taxon>Bacteria</taxon>
        <taxon>Pseudomonadati</taxon>
        <taxon>Myxococcota</taxon>
        <taxon>Myxococcia</taxon>
        <taxon>Myxococcales</taxon>
        <taxon>Cystobacterineae</taxon>
        <taxon>Myxococcaceae</taxon>
        <taxon>Myxococcus</taxon>
    </lineage>
</organism>
<accession>A0A540X4X4</accession>
<dbReference type="InterPro" id="IPR006311">
    <property type="entry name" value="TAT_signal"/>
</dbReference>
<dbReference type="Proteomes" id="UP000315369">
    <property type="component" value="Unassembled WGS sequence"/>
</dbReference>
<dbReference type="OrthoDB" id="5382112at2"/>
<reference evidence="1 2" key="1">
    <citation type="submission" date="2019-06" db="EMBL/GenBank/DDBJ databases">
        <authorList>
            <person name="Livingstone P."/>
            <person name="Whitworth D."/>
        </authorList>
    </citation>
    <scope>NUCLEOTIDE SEQUENCE [LARGE SCALE GENOMIC DNA]</scope>
    <source>
        <strain evidence="1 2">AM401</strain>
    </source>
</reference>
<dbReference type="SUPFAM" id="SSF47240">
    <property type="entry name" value="Ferritin-like"/>
    <property type="match status" value="1"/>
</dbReference>
<proteinExistence type="predicted"/>
<comment type="caution">
    <text evidence="1">The sequence shown here is derived from an EMBL/GenBank/DDBJ whole genome shotgun (WGS) entry which is preliminary data.</text>
</comment>
<keyword evidence="2" id="KW-1185">Reference proteome</keyword>
<sequence>MTEELSRRAALRSATAVASLGLATGLLTRGTPAQALTTQADLTPLKALLTAERNAIKTYDAAVSVLDAATSTDPLFPFQGIVKAIALHFRQQHTEHADKLARYIDRQGGVDDVGEGTAQVPTDFVPGIKNVIDLATNAEKAAAIGYTNTQKSLVLADNAELAAAIGAVESQHFVVLNLAARGFVTPPASTVNQPADALTAVASQFVPRAFAITVDGAPGLDDETDLPFYDVTQ</sequence>
<dbReference type="EMBL" id="VIFM01000026">
    <property type="protein sequence ID" value="TQF16293.1"/>
    <property type="molecule type" value="Genomic_DNA"/>
</dbReference>
<name>A0A540X4X4_9BACT</name>